<feature type="region of interest" description="Disordered" evidence="1">
    <location>
        <begin position="67"/>
        <end position="90"/>
    </location>
</feature>
<accession>A0A2N8THW8</accession>
<protein>
    <submittedName>
        <fullName evidence="2">Uncharacterized protein</fullName>
    </submittedName>
</protein>
<evidence type="ECO:0000313" key="3">
    <source>
        <dbReference type="Proteomes" id="UP000235943"/>
    </source>
</evidence>
<gene>
    <name evidence="2" type="ORF">C1J00_30025</name>
</gene>
<dbReference type="EMBL" id="POUC01000293">
    <property type="protein sequence ID" value="PNG18630.1"/>
    <property type="molecule type" value="Genomic_DNA"/>
</dbReference>
<name>A0A2N8THW8_9ACTN</name>
<dbReference type="Proteomes" id="UP000235943">
    <property type="component" value="Unassembled WGS sequence"/>
</dbReference>
<reference evidence="2 3" key="1">
    <citation type="submission" date="2018-01" db="EMBL/GenBank/DDBJ databases">
        <title>Draft genome sequence of Streptomyces sp. 13K301.</title>
        <authorList>
            <person name="Sahin N."/>
            <person name="Saygin H."/>
            <person name="Ay H."/>
        </authorList>
    </citation>
    <scope>NUCLEOTIDE SEQUENCE [LARGE SCALE GENOMIC DNA]</scope>
    <source>
        <strain evidence="2 3">13K301</strain>
    </source>
</reference>
<dbReference type="RefSeq" id="WP_102912136.1">
    <property type="nucleotide sequence ID" value="NZ_POUC01000293.1"/>
</dbReference>
<sequence>MLPSAERSRANQTSHWSARQAEQVARGTRGLAASWWESAKRTATDQEERGNAEVWEALVQFLESYCQQHGPRPDENSRSLANQNKHFGDRVAAARTPGARASIWWDKARSIAAKAERQGDEEAWNILCRFLENYAQHYAQ</sequence>
<proteinExistence type="predicted"/>
<keyword evidence="3" id="KW-1185">Reference proteome</keyword>
<dbReference type="OrthoDB" id="4248600at2"/>
<evidence type="ECO:0000256" key="1">
    <source>
        <dbReference type="SAM" id="MobiDB-lite"/>
    </source>
</evidence>
<comment type="caution">
    <text evidence="2">The sequence shown here is derived from an EMBL/GenBank/DDBJ whole genome shotgun (WGS) entry which is preliminary data.</text>
</comment>
<evidence type="ECO:0000313" key="2">
    <source>
        <dbReference type="EMBL" id="PNG18630.1"/>
    </source>
</evidence>
<organism evidence="2 3">
    <name type="scientific">Streptomyces cahuitamycinicus</name>
    <dbReference type="NCBI Taxonomy" id="2070367"/>
    <lineage>
        <taxon>Bacteria</taxon>
        <taxon>Bacillati</taxon>
        <taxon>Actinomycetota</taxon>
        <taxon>Actinomycetes</taxon>
        <taxon>Kitasatosporales</taxon>
        <taxon>Streptomycetaceae</taxon>
        <taxon>Streptomyces</taxon>
    </lineage>
</organism>
<dbReference type="AlphaFoldDB" id="A0A2N8THW8"/>
<feature type="region of interest" description="Disordered" evidence="1">
    <location>
        <begin position="1"/>
        <end position="23"/>
    </location>
</feature>